<protein>
    <submittedName>
        <fullName evidence="3">EAL domain-containing protein</fullName>
    </submittedName>
</protein>
<evidence type="ECO:0000259" key="2">
    <source>
        <dbReference type="PROSITE" id="PS50887"/>
    </source>
</evidence>
<comment type="caution">
    <text evidence="3">The sequence shown here is derived from an EMBL/GenBank/DDBJ whole genome shotgun (WGS) entry which is preliminary data.</text>
</comment>
<evidence type="ECO:0000313" key="3">
    <source>
        <dbReference type="EMBL" id="MBW0129038.1"/>
    </source>
</evidence>
<sequence>MIARADTAMYQAKRAGKGRYVVFDPSMALPASVDLAFGEPLRHAITTGAVQAAYQPIVTLPDRAVVGFEALARWPYGDDLVRPGLFIPVAARLGLLPALTDHMLDTAVRRLALWNAQLGHEELRVGINVSPLWATTTSPTGWRRACAATGSTPAS</sequence>
<dbReference type="Pfam" id="PF00563">
    <property type="entry name" value="EAL"/>
    <property type="match status" value="1"/>
</dbReference>
<feature type="domain" description="EAL" evidence="1">
    <location>
        <begin position="34"/>
        <end position="155"/>
    </location>
</feature>
<gene>
    <name evidence="3" type="ORF">I4I82_15320</name>
</gene>
<dbReference type="Proteomes" id="UP000694300">
    <property type="component" value="Unassembled WGS sequence"/>
</dbReference>
<dbReference type="PANTHER" id="PTHR33121">
    <property type="entry name" value="CYCLIC DI-GMP PHOSPHODIESTERASE PDEF"/>
    <property type="match status" value="1"/>
</dbReference>
<proteinExistence type="predicted"/>
<reference evidence="3 4" key="1">
    <citation type="submission" date="2020-11" db="EMBL/GenBank/DDBJ databases">
        <title>Pseudonocardia abyssalis sp. nov. and Pseudonocardia oceani sp. nov., description and phylogenomic analysis of two novel actinomycetes isolated from the deep Southern Ocean.</title>
        <authorList>
            <person name="Parra J."/>
        </authorList>
    </citation>
    <scope>NUCLEOTIDE SEQUENCE [LARGE SCALE GENOMIC DNA]</scope>
    <source>
        <strain evidence="4">KRD185</strain>
    </source>
</reference>
<evidence type="ECO:0000313" key="4">
    <source>
        <dbReference type="Proteomes" id="UP000694300"/>
    </source>
</evidence>
<dbReference type="InterPro" id="IPR050706">
    <property type="entry name" value="Cyclic-di-GMP_PDE-like"/>
</dbReference>
<feature type="domain" description="GGDEF" evidence="2">
    <location>
        <begin position="1"/>
        <end position="25"/>
    </location>
</feature>
<dbReference type="InterPro" id="IPR001633">
    <property type="entry name" value="EAL_dom"/>
</dbReference>
<dbReference type="PROSITE" id="PS50887">
    <property type="entry name" value="GGDEF"/>
    <property type="match status" value="1"/>
</dbReference>
<dbReference type="EMBL" id="JADQDF010000001">
    <property type="protein sequence ID" value="MBW0129038.1"/>
    <property type="molecule type" value="Genomic_DNA"/>
</dbReference>
<dbReference type="PANTHER" id="PTHR33121:SF79">
    <property type="entry name" value="CYCLIC DI-GMP PHOSPHODIESTERASE PDED-RELATED"/>
    <property type="match status" value="1"/>
</dbReference>
<accession>A0ABS6U9X5</accession>
<dbReference type="InterPro" id="IPR000160">
    <property type="entry name" value="GGDEF_dom"/>
</dbReference>
<name>A0ABS6U9X5_9PSEU</name>
<keyword evidence="4" id="KW-1185">Reference proteome</keyword>
<dbReference type="SMART" id="SM00052">
    <property type="entry name" value="EAL"/>
    <property type="match status" value="1"/>
</dbReference>
<organism evidence="3 4">
    <name type="scientific">Pseudonocardia oceani</name>
    <dbReference type="NCBI Taxonomy" id="2792013"/>
    <lineage>
        <taxon>Bacteria</taxon>
        <taxon>Bacillati</taxon>
        <taxon>Actinomycetota</taxon>
        <taxon>Actinomycetes</taxon>
        <taxon>Pseudonocardiales</taxon>
        <taxon>Pseudonocardiaceae</taxon>
        <taxon>Pseudonocardia</taxon>
    </lineage>
</organism>
<dbReference type="CDD" id="cd01948">
    <property type="entry name" value="EAL"/>
    <property type="match status" value="1"/>
</dbReference>
<evidence type="ECO:0000259" key="1">
    <source>
        <dbReference type="PROSITE" id="PS50883"/>
    </source>
</evidence>
<dbReference type="PROSITE" id="PS50883">
    <property type="entry name" value="EAL"/>
    <property type="match status" value="1"/>
</dbReference>